<dbReference type="RefSeq" id="WP_101637291.1">
    <property type="nucleotide sequence ID" value="NZ_JANQCS010000008.1"/>
</dbReference>
<sequence>MSNKSIKKSNELKYLQTQRQKLVSQREILKKVTKEKQDELTSLNSKIKNIDERLEKLISGNEIIFSEHAILRYIERVLGINLTDIKAKILTESEKDECMQMGGNLTYKKEDFTVKIQDFVVTTVFKE</sequence>
<dbReference type="Proteomes" id="UP000234639">
    <property type="component" value="Unassembled WGS sequence"/>
</dbReference>
<protein>
    <submittedName>
        <fullName evidence="1">Uncharacterized protein</fullName>
    </submittedName>
</protein>
<dbReference type="EMBL" id="PKHU01000004">
    <property type="protein sequence ID" value="PKZ29274.1"/>
    <property type="molecule type" value="Genomic_DNA"/>
</dbReference>
<organism evidence="1 2">
    <name type="scientific">Campylobacter ureolyticus</name>
    <dbReference type="NCBI Taxonomy" id="827"/>
    <lineage>
        <taxon>Bacteria</taxon>
        <taxon>Pseudomonadati</taxon>
        <taxon>Campylobacterota</taxon>
        <taxon>Epsilonproteobacteria</taxon>
        <taxon>Campylobacterales</taxon>
        <taxon>Campylobacteraceae</taxon>
        <taxon>Campylobacter</taxon>
    </lineage>
</organism>
<gene>
    <name evidence="1" type="ORF">CYJ41_05395</name>
</gene>
<name>A0A2I1NA56_9BACT</name>
<accession>A0A2I1NA56</accession>
<evidence type="ECO:0000313" key="1">
    <source>
        <dbReference type="EMBL" id="PKZ29274.1"/>
    </source>
</evidence>
<dbReference type="AlphaFoldDB" id="A0A2I1NA56"/>
<reference evidence="1 2" key="1">
    <citation type="submission" date="2017-12" db="EMBL/GenBank/DDBJ databases">
        <title>Phylogenetic diversity of female urinary microbiome.</title>
        <authorList>
            <person name="Thomas-White K."/>
            <person name="Wolfe A.J."/>
        </authorList>
    </citation>
    <scope>NUCLEOTIDE SEQUENCE [LARGE SCALE GENOMIC DNA]</scope>
    <source>
        <strain evidence="1 2">UMB0112</strain>
    </source>
</reference>
<proteinExistence type="predicted"/>
<evidence type="ECO:0000313" key="2">
    <source>
        <dbReference type="Proteomes" id="UP000234639"/>
    </source>
</evidence>
<comment type="caution">
    <text evidence="1">The sequence shown here is derived from an EMBL/GenBank/DDBJ whole genome shotgun (WGS) entry which is preliminary data.</text>
</comment>